<dbReference type="InterPro" id="IPR052966">
    <property type="entry name" value="Beta-lactamase_Reg"/>
</dbReference>
<evidence type="ECO:0000256" key="1">
    <source>
        <dbReference type="SAM" id="Phobius"/>
    </source>
</evidence>
<keyword evidence="1" id="KW-0812">Transmembrane</keyword>
<dbReference type="Proteomes" id="UP001157186">
    <property type="component" value="Unassembled WGS sequence"/>
</dbReference>
<keyword evidence="1" id="KW-0472">Membrane</keyword>
<evidence type="ECO:0000313" key="2">
    <source>
        <dbReference type="EMBL" id="GLX77776.1"/>
    </source>
</evidence>
<evidence type="ECO:0008006" key="4">
    <source>
        <dbReference type="Google" id="ProtNLM"/>
    </source>
</evidence>
<evidence type="ECO:0000313" key="3">
    <source>
        <dbReference type="Proteomes" id="UP001157186"/>
    </source>
</evidence>
<dbReference type="RefSeq" id="WP_284243667.1">
    <property type="nucleotide sequence ID" value="NZ_BSST01000001.1"/>
</dbReference>
<proteinExistence type="predicted"/>
<protein>
    <recommendedName>
        <fullName evidence="4">Beta-lactamase regulator AmpE</fullName>
    </recommendedName>
</protein>
<gene>
    <name evidence="2" type="ORF">tinsulaeT_11160</name>
</gene>
<dbReference type="Pfam" id="PF17113">
    <property type="entry name" value="AmpE"/>
    <property type="match status" value="1"/>
</dbReference>
<accession>A0ABQ6GSX0</accession>
<dbReference type="NCBIfam" id="NF008219">
    <property type="entry name" value="PRK10987.1"/>
    <property type="match status" value="1"/>
</dbReference>
<feature type="transmembrane region" description="Helical" evidence="1">
    <location>
        <begin position="281"/>
        <end position="298"/>
    </location>
</feature>
<dbReference type="PANTHER" id="PTHR38684">
    <property type="entry name" value="PROTEIN AMPE"/>
    <property type="match status" value="1"/>
</dbReference>
<keyword evidence="1" id="KW-1133">Transmembrane helix</keyword>
<comment type="caution">
    <text evidence="2">The sequence shown here is derived from an EMBL/GenBank/DDBJ whole genome shotgun (WGS) entry which is preliminary data.</text>
</comment>
<feature type="transmembrane region" description="Helical" evidence="1">
    <location>
        <begin position="139"/>
        <end position="161"/>
    </location>
</feature>
<dbReference type="InterPro" id="IPR031347">
    <property type="entry name" value="AmpE"/>
</dbReference>
<reference evidence="2 3" key="1">
    <citation type="submission" date="2023-03" db="EMBL/GenBank/DDBJ databases">
        <title>Draft genome sequence of Thalassotalea insulae KCTC 62186T.</title>
        <authorList>
            <person name="Sawabe T."/>
        </authorList>
    </citation>
    <scope>NUCLEOTIDE SEQUENCE [LARGE SCALE GENOMIC DNA]</scope>
    <source>
        <strain evidence="2 3">KCTC 62186</strain>
    </source>
</reference>
<name>A0ABQ6GSX0_9GAMM</name>
<dbReference type="PANTHER" id="PTHR38684:SF1">
    <property type="entry name" value="PROTEIN AMPE"/>
    <property type="match status" value="1"/>
</dbReference>
<keyword evidence="3" id="KW-1185">Reference proteome</keyword>
<feature type="transmembrane region" description="Helical" evidence="1">
    <location>
        <begin position="71"/>
        <end position="89"/>
    </location>
</feature>
<sequence length="299" mass="34102">MSLISLLIALAAERYLSSSAWQFGTHFSKYKAFFTGVIRIGKPQQSLVANALFILLPVITCYLLLGLVDDGLLHFLLSTLILISCFGCIKTRDTFKQYLLCAFRGEQTSCDMHYQQLLQDKNLPDIGFGQTLIWLNYRYFIAIMLFFVIFGAPGALAYRLISRVNEQATEREQDKLHNIEQENDEQQPFTEKIDASQEVAQFNQQLLFWLDWLPVRIVAFGYMLVGHFSRAMPTWLENLFDIGKLPHQILVSVAEKSEDFMVDHSDCTAEPCLLVRLAKRTLLLCLAIISLLILTGVMS</sequence>
<feature type="transmembrane region" description="Helical" evidence="1">
    <location>
        <begin position="206"/>
        <end position="225"/>
    </location>
</feature>
<feature type="transmembrane region" description="Helical" evidence="1">
    <location>
        <begin position="47"/>
        <end position="65"/>
    </location>
</feature>
<organism evidence="2 3">
    <name type="scientific">Thalassotalea insulae</name>
    <dbReference type="NCBI Taxonomy" id="2056778"/>
    <lineage>
        <taxon>Bacteria</taxon>
        <taxon>Pseudomonadati</taxon>
        <taxon>Pseudomonadota</taxon>
        <taxon>Gammaproteobacteria</taxon>
        <taxon>Alteromonadales</taxon>
        <taxon>Colwelliaceae</taxon>
        <taxon>Thalassotalea</taxon>
    </lineage>
</organism>
<dbReference type="EMBL" id="BSST01000001">
    <property type="protein sequence ID" value="GLX77776.1"/>
    <property type="molecule type" value="Genomic_DNA"/>
</dbReference>